<evidence type="ECO:0000313" key="3">
    <source>
        <dbReference type="Proteomes" id="UP000093080"/>
    </source>
</evidence>
<dbReference type="Pfam" id="PF11853">
    <property type="entry name" value="DUF3373"/>
    <property type="match status" value="1"/>
</dbReference>
<dbReference type="AlphaFoldDB" id="A0A1B9F655"/>
<dbReference type="RefSeq" id="WP_067617478.1">
    <property type="nucleotide sequence ID" value="NZ_MAGO01000005.1"/>
</dbReference>
<dbReference type="OrthoDB" id="9760233at2"/>
<keyword evidence="1" id="KW-0175">Coiled coil</keyword>
<name>A0A1B9F655_9BACT</name>
<organism evidence="2 3">
    <name type="scientific">Dissulfuribacter thermophilus</name>
    <dbReference type="NCBI Taxonomy" id="1156395"/>
    <lineage>
        <taxon>Bacteria</taxon>
        <taxon>Pseudomonadati</taxon>
        <taxon>Thermodesulfobacteriota</taxon>
        <taxon>Dissulfuribacteria</taxon>
        <taxon>Dissulfuribacterales</taxon>
        <taxon>Dissulfuribacteraceae</taxon>
        <taxon>Dissulfuribacter</taxon>
    </lineage>
</organism>
<evidence type="ECO:0000256" key="1">
    <source>
        <dbReference type="SAM" id="Coils"/>
    </source>
</evidence>
<proteinExistence type="predicted"/>
<evidence type="ECO:0000313" key="2">
    <source>
        <dbReference type="EMBL" id="OCC15419.1"/>
    </source>
</evidence>
<dbReference type="STRING" id="1156395.DBT_1166"/>
<dbReference type="Proteomes" id="UP000093080">
    <property type="component" value="Unassembled WGS sequence"/>
</dbReference>
<sequence length="487" mass="56233">MKCNGFMFKLALAFLLIVFSGVDLVYAQKMVTIPEEAYKAILERLDALQKRVDKLEKEKADAASMKKNLDDIYDTLDQVETKTIRDRINFGAEVRTRVDNFYFRGVYFNPFTGRFEKYIKDHKDNHWTSRFRLNLDAKITNGLFFHGRLSVMKNWSDNDPQAFYTDFNRGHGAGESTDVQFERAYIDWIVPNSPIPLAITFGRHPSTEGPPVEFKENRLRQSTYPALLFDGETDGIVATIGLERYLGLRNSGLRFAYGKGFQDDDDLNNFLDTRSGLDDTNFMAVFFESEIPQLPRSLMVFSYIRGFDLVDNPLGPQENVGDMDLWGIHFQAQDVMNSGLDAFFSWGLNKSHAGGITFENSPMGPVQVGLLTDDGRDNKTGWAIYAGLRYTMQIKRLNNPKIGFEYNHGSQYWFTFTQSSIEFYNKLATRGDVYDVYYIQPVNRYLFMRLGYTYIDYDYSRSGIHLGKPEHSDDILTDFYFLLDCRF</sequence>
<reference evidence="2 3" key="1">
    <citation type="submission" date="2016-06" db="EMBL/GenBank/DDBJ databases">
        <title>Respiratory ammonification of nitrate coupled to the oxidation of elemental sulfur in deep-sea autotrophic thermophilic bacteria.</title>
        <authorList>
            <person name="Slobodkina G.B."/>
            <person name="Mardanov A.V."/>
            <person name="Ravin N.V."/>
            <person name="Frolova A.A."/>
            <person name="Viryasiv M.B."/>
            <person name="Chernyh N.A."/>
            <person name="Bonch-Osmolovskaya E.A."/>
            <person name="Slobodkin A.I."/>
        </authorList>
    </citation>
    <scope>NUCLEOTIDE SEQUENCE [LARGE SCALE GENOMIC DNA]</scope>
    <source>
        <strain evidence="2 3">S69</strain>
    </source>
</reference>
<dbReference type="InterPro" id="IPR021803">
    <property type="entry name" value="DUF3373"/>
</dbReference>
<keyword evidence="3" id="KW-1185">Reference proteome</keyword>
<comment type="caution">
    <text evidence="2">The sequence shown here is derived from an EMBL/GenBank/DDBJ whole genome shotgun (WGS) entry which is preliminary data.</text>
</comment>
<dbReference type="EMBL" id="MAGO01000005">
    <property type="protein sequence ID" value="OCC15419.1"/>
    <property type="molecule type" value="Genomic_DNA"/>
</dbReference>
<accession>A0A1B9F655</accession>
<feature type="coiled-coil region" evidence="1">
    <location>
        <begin position="38"/>
        <end position="82"/>
    </location>
</feature>
<protein>
    <submittedName>
        <fullName evidence="2">Uncharacterized protein</fullName>
    </submittedName>
</protein>
<gene>
    <name evidence="2" type="ORF">DBT_1166</name>
</gene>